<protein>
    <submittedName>
        <fullName evidence="2">Uncharacterized protein</fullName>
    </submittedName>
</protein>
<reference evidence="2 3" key="1">
    <citation type="submission" date="2021-02" db="EMBL/GenBank/DDBJ databases">
        <authorList>
            <person name="Han P."/>
        </authorList>
    </citation>
    <scope>NUCLEOTIDE SEQUENCE [LARGE SCALE GENOMIC DNA]</scope>
    <source>
        <strain evidence="2">Candidatus Nitrospira sp. ZN2</strain>
    </source>
</reference>
<comment type="caution">
    <text evidence="2">The sequence shown here is derived from an EMBL/GenBank/DDBJ whole genome shotgun (WGS) entry which is preliminary data.</text>
</comment>
<organism evidence="2 3">
    <name type="scientific">Nitrospira defluvii</name>
    <dbReference type="NCBI Taxonomy" id="330214"/>
    <lineage>
        <taxon>Bacteria</taxon>
        <taxon>Pseudomonadati</taxon>
        <taxon>Nitrospirota</taxon>
        <taxon>Nitrospiria</taxon>
        <taxon>Nitrospirales</taxon>
        <taxon>Nitrospiraceae</taxon>
        <taxon>Nitrospira</taxon>
    </lineage>
</organism>
<evidence type="ECO:0000313" key="3">
    <source>
        <dbReference type="Proteomes" id="UP000675880"/>
    </source>
</evidence>
<gene>
    <name evidence="2" type="ORF">NSPZN2_60039</name>
</gene>
<sequence>MLIAVGSAPLAPLQRVKGSPRVRRQVFRAVVSGKDGLSREDGQVGGNRPACMFSRMKGSAG</sequence>
<dbReference type="Proteomes" id="UP000675880">
    <property type="component" value="Unassembled WGS sequence"/>
</dbReference>
<feature type="region of interest" description="Disordered" evidence="1">
    <location>
        <begin position="36"/>
        <end position="61"/>
    </location>
</feature>
<keyword evidence="3" id="KW-1185">Reference proteome</keyword>
<evidence type="ECO:0000313" key="2">
    <source>
        <dbReference type="EMBL" id="CAE6791680.1"/>
    </source>
</evidence>
<evidence type="ECO:0000256" key="1">
    <source>
        <dbReference type="SAM" id="MobiDB-lite"/>
    </source>
</evidence>
<accession>A0ABN7M9B4</accession>
<name>A0ABN7M9B4_9BACT</name>
<proteinExistence type="predicted"/>
<dbReference type="EMBL" id="CAJNBJ010000019">
    <property type="protein sequence ID" value="CAE6791680.1"/>
    <property type="molecule type" value="Genomic_DNA"/>
</dbReference>